<gene>
    <name evidence="2" type="ORF">NAEGRDRAFT_66695</name>
</gene>
<evidence type="ECO:0000256" key="1">
    <source>
        <dbReference type="SAM" id="Phobius"/>
    </source>
</evidence>
<accession>D2VCU5</accession>
<dbReference type="KEGG" id="ngr:NAEGRDRAFT_66695"/>
<keyword evidence="1" id="KW-0472">Membrane</keyword>
<name>D2VCU5_NAEGR</name>
<sequence>MPKISPSNEKQDLLNNQTTNDSSDIVLPKKKVFFGGCFSMRIVIILLIVSLLFLCSLFIWLASFIGSRTAVNELTTNLINQVGRKILVFLESQIAPSSGLAKSIASDFKLGIIDRQPPLSYLFEKNNIYRPSSVGVFYPTEMYGYFNLTFFTKGYPEETFTVYIKHRDSVGIEQWNASVSTGSLLDIVVNQTTPIT</sequence>
<reference evidence="2 3" key="1">
    <citation type="journal article" date="2010" name="Cell">
        <title>The genome of Naegleria gruberi illuminates early eukaryotic versatility.</title>
        <authorList>
            <person name="Fritz-Laylin L.K."/>
            <person name="Prochnik S.E."/>
            <person name="Ginger M.L."/>
            <person name="Dacks J.B."/>
            <person name="Carpenter M.L."/>
            <person name="Field M.C."/>
            <person name="Kuo A."/>
            <person name="Paredez A."/>
            <person name="Chapman J."/>
            <person name="Pham J."/>
            <person name="Shu S."/>
            <person name="Neupane R."/>
            <person name="Cipriano M."/>
            <person name="Mancuso J."/>
            <person name="Tu H."/>
            <person name="Salamov A."/>
            <person name="Lindquist E."/>
            <person name="Shapiro H."/>
            <person name="Lucas S."/>
            <person name="Grigoriev I.V."/>
            <person name="Cande W.Z."/>
            <person name="Fulton C."/>
            <person name="Rokhsar D.S."/>
            <person name="Dawson S.C."/>
        </authorList>
    </citation>
    <scope>NUCLEOTIDE SEQUENCE [LARGE SCALE GENOMIC DNA]</scope>
    <source>
        <strain evidence="2 3">NEG-M</strain>
    </source>
</reference>
<protein>
    <submittedName>
        <fullName evidence="2">Predicted protein</fullName>
    </submittedName>
</protein>
<dbReference type="AlphaFoldDB" id="D2VCU5"/>
<dbReference type="VEuPathDB" id="AmoebaDB:NAEGRDRAFT_66695"/>
<dbReference type="Proteomes" id="UP000006671">
    <property type="component" value="Unassembled WGS sequence"/>
</dbReference>
<evidence type="ECO:0000313" key="2">
    <source>
        <dbReference type="EMBL" id="EFC45366.1"/>
    </source>
</evidence>
<evidence type="ECO:0000313" key="3">
    <source>
        <dbReference type="Proteomes" id="UP000006671"/>
    </source>
</evidence>
<dbReference type="RefSeq" id="XP_002678110.1">
    <property type="nucleotide sequence ID" value="XM_002678064.1"/>
</dbReference>
<keyword evidence="1" id="KW-1133">Transmembrane helix</keyword>
<keyword evidence="1" id="KW-0812">Transmembrane</keyword>
<dbReference type="GeneID" id="8852951"/>
<organism evidence="3">
    <name type="scientific">Naegleria gruberi</name>
    <name type="common">Amoeba</name>
    <dbReference type="NCBI Taxonomy" id="5762"/>
    <lineage>
        <taxon>Eukaryota</taxon>
        <taxon>Discoba</taxon>
        <taxon>Heterolobosea</taxon>
        <taxon>Tetramitia</taxon>
        <taxon>Eutetramitia</taxon>
        <taxon>Vahlkampfiidae</taxon>
        <taxon>Naegleria</taxon>
    </lineage>
</organism>
<keyword evidence="3" id="KW-1185">Reference proteome</keyword>
<dbReference type="EMBL" id="GG738863">
    <property type="protein sequence ID" value="EFC45366.1"/>
    <property type="molecule type" value="Genomic_DNA"/>
</dbReference>
<proteinExistence type="predicted"/>
<feature type="transmembrane region" description="Helical" evidence="1">
    <location>
        <begin position="38"/>
        <end position="62"/>
    </location>
</feature>
<dbReference type="InParanoid" id="D2VCU5"/>